<keyword evidence="3" id="KW-0378">Hydrolase</keyword>
<sequence>MLLRKNFLIILTVILFSISIKAQDFDYYKNIYIEKVAKAQLGKKYVWGGNGRRGFDCSGFTKEVFEQNGIEIPRNSWKQAKVGKKVSKRNLKKGDLIFFNSRKQKRINHVGIYLGNGRFIHASSYHKRIVISKLKEYKRYFKWGRRVT</sequence>
<feature type="domain" description="NlpC/P60" evidence="5">
    <location>
        <begin position="27"/>
        <end position="148"/>
    </location>
</feature>
<evidence type="ECO:0000256" key="4">
    <source>
        <dbReference type="ARBA" id="ARBA00022807"/>
    </source>
</evidence>
<dbReference type="InterPro" id="IPR000064">
    <property type="entry name" value="NLP_P60_dom"/>
</dbReference>
<keyword evidence="4" id="KW-0788">Thiol protease</keyword>
<comment type="similarity">
    <text evidence="1">Belongs to the peptidase C40 family.</text>
</comment>
<dbReference type="InterPro" id="IPR038765">
    <property type="entry name" value="Papain-like_cys_pep_sf"/>
</dbReference>
<proteinExistence type="inferred from homology"/>
<accession>A0A6S6TM50</accession>
<evidence type="ECO:0000256" key="2">
    <source>
        <dbReference type="ARBA" id="ARBA00022670"/>
    </source>
</evidence>
<dbReference type="GO" id="GO:0008234">
    <property type="term" value="F:cysteine-type peptidase activity"/>
    <property type="evidence" value="ECO:0007669"/>
    <property type="project" value="UniProtKB-KW"/>
</dbReference>
<dbReference type="Gene3D" id="3.90.1720.10">
    <property type="entry name" value="endopeptidase domain like (from Nostoc punctiforme)"/>
    <property type="match status" value="1"/>
</dbReference>
<dbReference type="SUPFAM" id="SSF54001">
    <property type="entry name" value="Cysteine proteinases"/>
    <property type="match status" value="1"/>
</dbReference>
<reference evidence="6" key="1">
    <citation type="submission" date="2020-01" db="EMBL/GenBank/DDBJ databases">
        <authorList>
            <person name="Meier V. D."/>
            <person name="Meier V D."/>
        </authorList>
    </citation>
    <scope>NUCLEOTIDE SEQUENCE</scope>
    <source>
        <strain evidence="6">HLG_WM_MAG_05</strain>
    </source>
</reference>
<evidence type="ECO:0000313" key="6">
    <source>
        <dbReference type="EMBL" id="CAA6823951.1"/>
    </source>
</evidence>
<dbReference type="PANTHER" id="PTHR47053">
    <property type="entry name" value="MUREIN DD-ENDOPEPTIDASE MEPH-RELATED"/>
    <property type="match status" value="1"/>
</dbReference>
<organism evidence="6">
    <name type="scientific">uncultured Sulfurovum sp</name>
    <dbReference type="NCBI Taxonomy" id="269237"/>
    <lineage>
        <taxon>Bacteria</taxon>
        <taxon>Pseudomonadati</taxon>
        <taxon>Campylobacterota</taxon>
        <taxon>Epsilonproteobacteria</taxon>
        <taxon>Campylobacterales</taxon>
        <taxon>Sulfurovaceae</taxon>
        <taxon>Sulfurovum</taxon>
        <taxon>environmental samples</taxon>
    </lineage>
</organism>
<dbReference type="EMBL" id="CACVAU010000072">
    <property type="protein sequence ID" value="CAA6823951.1"/>
    <property type="molecule type" value="Genomic_DNA"/>
</dbReference>
<dbReference type="PROSITE" id="PS51935">
    <property type="entry name" value="NLPC_P60"/>
    <property type="match status" value="1"/>
</dbReference>
<evidence type="ECO:0000259" key="5">
    <source>
        <dbReference type="PROSITE" id="PS51935"/>
    </source>
</evidence>
<dbReference type="PANTHER" id="PTHR47053:SF1">
    <property type="entry name" value="MUREIN DD-ENDOPEPTIDASE MEPH-RELATED"/>
    <property type="match status" value="1"/>
</dbReference>
<evidence type="ECO:0000256" key="1">
    <source>
        <dbReference type="ARBA" id="ARBA00007074"/>
    </source>
</evidence>
<dbReference type="AlphaFoldDB" id="A0A6S6TM50"/>
<dbReference type="InterPro" id="IPR051202">
    <property type="entry name" value="Peptidase_C40"/>
</dbReference>
<name>A0A6S6TM50_9BACT</name>
<evidence type="ECO:0000256" key="3">
    <source>
        <dbReference type="ARBA" id="ARBA00022801"/>
    </source>
</evidence>
<dbReference type="GO" id="GO:0006508">
    <property type="term" value="P:proteolysis"/>
    <property type="evidence" value="ECO:0007669"/>
    <property type="project" value="UniProtKB-KW"/>
</dbReference>
<dbReference type="Pfam" id="PF00877">
    <property type="entry name" value="NLPC_P60"/>
    <property type="match status" value="1"/>
</dbReference>
<keyword evidence="2" id="KW-0645">Protease</keyword>
<protein>
    <submittedName>
        <fullName evidence="6">Invasion associated protein p60</fullName>
    </submittedName>
</protein>
<gene>
    <name evidence="6" type="ORF">HELGO_WM6167</name>
</gene>